<protein>
    <submittedName>
        <fullName evidence="3">Uncharacterized protein</fullName>
    </submittedName>
</protein>
<organism evidence="3 4">
    <name type="scientific">Cymbomonas tetramitiformis</name>
    <dbReference type="NCBI Taxonomy" id="36881"/>
    <lineage>
        <taxon>Eukaryota</taxon>
        <taxon>Viridiplantae</taxon>
        <taxon>Chlorophyta</taxon>
        <taxon>Pyramimonadophyceae</taxon>
        <taxon>Pyramimonadales</taxon>
        <taxon>Pyramimonadaceae</taxon>
        <taxon>Cymbomonas</taxon>
    </lineage>
</organism>
<gene>
    <name evidence="3" type="ORF">CYMTET_56452</name>
</gene>
<name>A0AAE0BAY2_9CHLO</name>
<accession>A0AAE0BAY2</accession>
<sequence length="486" mass="55308">MKYEQMVLGPSLAYFHDAIVYEEAMVDLLQNLPDAEYTPFLEKLWNWMLRGHNTKKGVYGLLCNRYTMLSFDVGGQQRGARWSRCCAGEACVHGAEDLRWHGGDVADTVLMKWLVEFDNSKAKAVMTTTAKQAAGQSDEEIKKPEEEPQQRATATPWKTALLRHGTEKLGGNQHSVATAEMQAAALEKTTADNYERHWKKFVKFCTEENLQWLPATATTVRLYMAALQKSDEMRDWHITHLELEAVYKTATVNSFYPLFEKADVQRTGGREWEAAVVCATTREEHTLPYQIILERHAGVSGTAVDVSECQVRFANRHVVMAVREEKVTWLPVGVTEPKGWVQLLKAPDTMQWKKSDHKEECALINVKKAIVPVETVPEGAEVMRMVAVYKPGTLVGFVYLHVDDYTMFTSSVEWKVKFFRVFGEKWPSKDKGMLVELLGMSIIFRDFGLVRECGINQIGLIQRMLERYGMQECDDPCLTPMEPSCL</sequence>
<feature type="compositionally biased region" description="Basic and acidic residues" evidence="2">
    <location>
        <begin position="139"/>
        <end position="149"/>
    </location>
</feature>
<evidence type="ECO:0000256" key="2">
    <source>
        <dbReference type="SAM" id="MobiDB-lite"/>
    </source>
</evidence>
<dbReference type="InterPro" id="IPR010998">
    <property type="entry name" value="Integrase_recombinase_N"/>
</dbReference>
<dbReference type="SUPFAM" id="SSF47823">
    <property type="entry name" value="lambda integrase-like, N-terminal domain"/>
    <property type="match status" value="1"/>
</dbReference>
<dbReference type="GO" id="GO:0003677">
    <property type="term" value="F:DNA binding"/>
    <property type="evidence" value="ECO:0007669"/>
    <property type="project" value="UniProtKB-KW"/>
</dbReference>
<evidence type="ECO:0000313" key="3">
    <source>
        <dbReference type="EMBL" id="KAK3233246.1"/>
    </source>
</evidence>
<dbReference type="Gene3D" id="1.10.150.130">
    <property type="match status" value="1"/>
</dbReference>
<proteinExistence type="predicted"/>
<dbReference type="Proteomes" id="UP001190700">
    <property type="component" value="Unassembled WGS sequence"/>
</dbReference>
<dbReference type="EMBL" id="LGRX02035771">
    <property type="protein sequence ID" value="KAK3233246.1"/>
    <property type="molecule type" value="Genomic_DNA"/>
</dbReference>
<keyword evidence="4" id="KW-1185">Reference proteome</keyword>
<evidence type="ECO:0000313" key="4">
    <source>
        <dbReference type="Proteomes" id="UP001190700"/>
    </source>
</evidence>
<dbReference type="AlphaFoldDB" id="A0AAE0BAY2"/>
<comment type="caution">
    <text evidence="3">The sequence shown here is derived from an EMBL/GenBank/DDBJ whole genome shotgun (WGS) entry which is preliminary data.</text>
</comment>
<evidence type="ECO:0000256" key="1">
    <source>
        <dbReference type="ARBA" id="ARBA00023125"/>
    </source>
</evidence>
<feature type="region of interest" description="Disordered" evidence="2">
    <location>
        <begin position="131"/>
        <end position="154"/>
    </location>
</feature>
<keyword evidence="1" id="KW-0238">DNA-binding</keyword>
<reference evidence="3 4" key="1">
    <citation type="journal article" date="2015" name="Genome Biol. Evol.">
        <title>Comparative Genomics of a Bacterivorous Green Alga Reveals Evolutionary Causalities and Consequences of Phago-Mixotrophic Mode of Nutrition.</title>
        <authorList>
            <person name="Burns J.A."/>
            <person name="Paasch A."/>
            <person name="Narechania A."/>
            <person name="Kim E."/>
        </authorList>
    </citation>
    <scope>NUCLEOTIDE SEQUENCE [LARGE SCALE GENOMIC DNA]</scope>
    <source>
        <strain evidence="3 4">PLY_AMNH</strain>
    </source>
</reference>